<organism evidence="1 2">
    <name type="scientific">Syntrophotalea carbinolica (strain DSM 2380 / NBRC 103641 / GraBd1)</name>
    <name type="common">Pelobacter carbinolicus</name>
    <dbReference type="NCBI Taxonomy" id="338963"/>
    <lineage>
        <taxon>Bacteria</taxon>
        <taxon>Pseudomonadati</taxon>
        <taxon>Thermodesulfobacteriota</taxon>
        <taxon>Desulfuromonadia</taxon>
        <taxon>Desulfuromonadales</taxon>
        <taxon>Syntrophotaleaceae</taxon>
        <taxon>Syntrophotalea</taxon>
    </lineage>
</organism>
<dbReference type="EMBL" id="CP000142">
    <property type="protein sequence ID" value="AFR67624.1"/>
    <property type="molecule type" value="Genomic_DNA"/>
</dbReference>
<dbReference type="AlphaFoldDB" id="J9TJQ9"/>
<dbReference type="STRING" id="338963.Pcar_3476"/>
<keyword evidence="2" id="KW-1185">Reference proteome</keyword>
<gene>
    <name evidence="1" type="ordered locus">Pcar_3476</name>
</gene>
<proteinExistence type="predicted"/>
<reference evidence="1 2" key="2">
    <citation type="journal article" date="2012" name="BMC Genomics">
        <title>The genome of Pelobacter carbinolicus reveals surprising metabolic capabilities and physiological features.</title>
        <authorList>
            <person name="Aklujkar M."/>
            <person name="Haveman S.A."/>
            <person name="Didonato R.Jr."/>
            <person name="Chertkov O."/>
            <person name="Han C.S."/>
            <person name="Land M.L."/>
            <person name="Brown P."/>
            <person name="Lovley D.R."/>
        </authorList>
    </citation>
    <scope>NUCLEOTIDE SEQUENCE [LARGE SCALE GENOMIC DNA]</scope>
    <source>
        <strain evidence="2">DSM 2380 / NBRC 103641 / GraBd1</strain>
    </source>
</reference>
<protein>
    <submittedName>
        <fullName evidence="1">Uncharacterized protein</fullName>
    </submittedName>
</protein>
<dbReference type="HOGENOM" id="CLU_203934_0_0_7"/>
<accession>J9TJQ9</accession>
<sequence length="69" mass="7564">MIIICSWCKRRLGWVNASKGESHGICLKCLQEFFPEEGKTIVGRGDYRALVTHSAKPVAPCVSITVASN</sequence>
<reference evidence="2" key="1">
    <citation type="submission" date="2005-10" db="EMBL/GenBank/DDBJ databases">
        <title>Complete sequence of Pelobacter carbinolicus DSM 2380.</title>
        <authorList>
            <person name="Copeland A."/>
            <person name="Lucas S."/>
            <person name="Lapidus A."/>
            <person name="Barry K."/>
            <person name="Detter J.C."/>
            <person name="Glavina T."/>
            <person name="Hammon N."/>
            <person name="Israni S."/>
            <person name="Pitluck S."/>
            <person name="Chertkov O."/>
            <person name="Schmutz J."/>
            <person name="Larimer F."/>
            <person name="Land M."/>
            <person name="Kyrpides N."/>
            <person name="Ivanova N."/>
            <person name="Richardson P."/>
        </authorList>
    </citation>
    <scope>NUCLEOTIDE SEQUENCE [LARGE SCALE GENOMIC DNA]</scope>
    <source>
        <strain evidence="2">DSM 2380 / NBRC 103641 / GraBd1</strain>
    </source>
</reference>
<name>J9TJQ9_SYNC1</name>
<evidence type="ECO:0000313" key="1">
    <source>
        <dbReference type="EMBL" id="AFR67624.1"/>
    </source>
</evidence>
<dbReference type="Proteomes" id="UP000002534">
    <property type="component" value="Chromosome"/>
</dbReference>
<evidence type="ECO:0000313" key="2">
    <source>
        <dbReference type="Proteomes" id="UP000002534"/>
    </source>
</evidence>
<dbReference type="KEGG" id="pca:Pcar_3476"/>